<accession>A0A0A0LBF7</accession>
<organism evidence="3 4">
    <name type="scientific">Cucumis sativus</name>
    <name type="common">Cucumber</name>
    <dbReference type="NCBI Taxonomy" id="3659"/>
    <lineage>
        <taxon>Eukaryota</taxon>
        <taxon>Viridiplantae</taxon>
        <taxon>Streptophyta</taxon>
        <taxon>Embryophyta</taxon>
        <taxon>Tracheophyta</taxon>
        <taxon>Spermatophyta</taxon>
        <taxon>Magnoliopsida</taxon>
        <taxon>eudicotyledons</taxon>
        <taxon>Gunneridae</taxon>
        <taxon>Pentapetalae</taxon>
        <taxon>rosids</taxon>
        <taxon>fabids</taxon>
        <taxon>Cucurbitales</taxon>
        <taxon>Cucurbitaceae</taxon>
        <taxon>Benincaseae</taxon>
        <taxon>Cucumis</taxon>
    </lineage>
</organism>
<keyword evidence="2" id="KW-0812">Transmembrane</keyword>
<dbReference type="KEGG" id="csv:105434975"/>
<gene>
    <name evidence="3" type="ORF">Csa_3G777020</name>
</gene>
<keyword evidence="2" id="KW-0472">Membrane</keyword>
<evidence type="ECO:0000256" key="1">
    <source>
        <dbReference type="SAM" id="MobiDB-lite"/>
    </source>
</evidence>
<dbReference type="Proteomes" id="UP000029981">
    <property type="component" value="Chromosome 3"/>
</dbReference>
<evidence type="ECO:0000256" key="2">
    <source>
        <dbReference type="SAM" id="Phobius"/>
    </source>
</evidence>
<reference evidence="3 4" key="2">
    <citation type="journal article" date="2009" name="PLoS ONE">
        <title>An integrated genetic and cytogenetic map of the cucumber genome.</title>
        <authorList>
            <person name="Ren Y."/>
            <person name="Zhang Z."/>
            <person name="Liu J."/>
            <person name="Staub J.E."/>
            <person name="Han Y."/>
            <person name="Cheng Z."/>
            <person name="Li X."/>
            <person name="Lu J."/>
            <person name="Miao H."/>
            <person name="Kang H."/>
            <person name="Xie B."/>
            <person name="Gu X."/>
            <person name="Wang X."/>
            <person name="Du Y."/>
            <person name="Jin W."/>
            <person name="Huang S."/>
        </authorList>
    </citation>
    <scope>NUCLEOTIDE SEQUENCE [LARGE SCALE GENOMIC DNA]</scope>
    <source>
        <strain evidence="4">cv. 9930</strain>
    </source>
</reference>
<dbReference type="EMBL" id="CM002924">
    <property type="protein sequence ID" value="KGN59143.1"/>
    <property type="molecule type" value="Genomic_DNA"/>
</dbReference>
<feature type="transmembrane region" description="Helical" evidence="2">
    <location>
        <begin position="68"/>
        <end position="90"/>
    </location>
</feature>
<evidence type="ECO:0008006" key="5">
    <source>
        <dbReference type="Google" id="ProtNLM"/>
    </source>
</evidence>
<protein>
    <recommendedName>
        <fullName evidence="5">Transmembrane protein</fullName>
    </recommendedName>
</protein>
<feature type="region of interest" description="Disordered" evidence="1">
    <location>
        <begin position="1"/>
        <end position="64"/>
    </location>
</feature>
<feature type="compositionally biased region" description="Basic and acidic residues" evidence="1">
    <location>
        <begin position="42"/>
        <end position="57"/>
    </location>
</feature>
<keyword evidence="4" id="KW-1185">Reference proteome</keyword>
<evidence type="ECO:0000313" key="3">
    <source>
        <dbReference type="EMBL" id="KGN59143.1"/>
    </source>
</evidence>
<dbReference type="OrthoDB" id="1933396at2759"/>
<dbReference type="STRING" id="3659.A0A0A0LBF7"/>
<reference evidence="3 4" key="1">
    <citation type="journal article" date="2009" name="Nat. Genet.">
        <title>The genome of the cucumber, Cucumis sativus L.</title>
        <authorList>
            <person name="Huang S."/>
            <person name="Li R."/>
            <person name="Zhang Z."/>
            <person name="Li L."/>
            <person name="Gu X."/>
            <person name="Fan W."/>
            <person name="Lucas W.J."/>
            <person name="Wang X."/>
            <person name="Xie B."/>
            <person name="Ni P."/>
            <person name="Ren Y."/>
            <person name="Zhu H."/>
            <person name="Li J."/>
            <person name="Lin K."/>
            <person name="Jin W."/>
            <person name="Fei Z."/>
            <person name="Li G."/>
            <person name="Staub J."/>
            <person name="Kilian A."/>
            <person name="van der Vossen E.A."/>
            <person name="Wu Y."/>
            <person name="Guo J."/>
            <person name="He J."/>
            <person name="Jia Z."/>
            <person name="Ren Y."/>
            <person name="Tian G."/>
            <person name="Lu Y."/>
            <person name="Ruan J."/>
            <person name="Qian W."/>
            <person name="Wang M."/>
            <person name="Huang Q."/>
            <person name="Li B."/>
            <person name="Xuan Z."/>
            <person name="Cao J."/>
            <person name="Asan"/>
            <person name="Wu Z."/>
            <person name="Zhang J."/>
            <person name="Cai Q."/>
            <person name="Bai Y."/>
            <person name="Zhao B."/>
            <person name="Han Y."/>
            <person name="Li Y."/>
            <person name="Li X."/>
            <person name="Wang S."/>
            <person name="Shi Q."/>
            <person name="Liu S."/>
            <person name="Cho W.K."/>
            <person name="Kim J.Y."/>
            <person name="Xu Y."/>
            <person name="Heller-Uszynska K."/>
            <person name="Miao H."/>
            <person name="Cheng Z."/>
            <person name="Zhang S."/>
            <person name="Wu J."/>
            <person name="Yang Y."/>
            <person name="Kang H."/>
            <person name="Li M."/>
            <person name="Liang H."/>
            <person name="Ren X."/>
            <person name="Shi Z."/>
            <person name="Wen M."/>
            <person name="Jian M."/>
            <person name="Yang H."/>
            <person name="Zhang G."/>
            <person name="Yang Z."/>
            <person name="Chen R."/>
            <person name="Liu S."/>
            <person name="Li J."/>
            <person name="Ma L."/>
            <person name="Liu H."/>
            <person name="Zhou Y."/>
            <person name="Zhao J."/>
            <person name="Fang X."/>
            <person name="Li G."/>
            <person name="Fang L."/>
            <person name="Li Y."/>
            <person name="Liu D."/>
            <person name="Zheng H."/>
            <person name="Zhang Y."/>
            <person name="Qin N."/>
            <person name="Li Z."/>
            <person name="Yang G."/>
            <person name="Yang S."/>
            <person name="Bolund L."/>
            <person name="Kristiansen K."/>
            <person name="Zheng H."/>
            <person name="Li S."/>
            <person name="Zhang X."/>
            <person name="Yang H."/>
            <person name="Wang J."/>
            <person name="Sun R."/>
            <person name="Zhang B."/>
            <person name="Jiang S."/>
            <person name="Wang J."/>
            <person name="Du Y."/>
            <person name="Li S."/>
        </authorList>
    </citation>
    <scope>NUCLEOTIDE SEQUENCE [LARGE SCALE GENOMIC DNA]</scope>
    <source>
        <strain evidence="4">cv. 9930</strain>
    </source>
</reference>
<reference evidence="3 4" key="3">
    <citation type="journal article" date="2010" name="BMC Genomics">
        <title>Transcriptome sequencing and comparative analysis of cucumber flowers with different sex types.</title>
        <authorList>
            <person name="Guo S."/>
            <person name="Zheng Y."/>
            <person name="Joung J.G."/>
            <person name="Liu S."/>
            <person name="Zhang Z."/>
            <person name="Crasta O.R."/>
            <person name="Sobral B.W."/>
            <person name="Xu Y."/>
            <person name="Huang S."/>
            <person name="Fei Z."/>
        </authorList>
    </citation>
    <scope>NUCLEOTIDE SEQUENCE [LARGE SCALE GENOMIC DNA]</scope>
    <source>
        <strain evidence="4">cv. 9930</strain>
    </source>
</reference>
<reference evidence="3 4" key="4">
    <citation type="journal article" date="2011" name="BMC Genomics">
        <title>RNA-Seq improves annotation of protein-coding genes in the cucumber genome.</title>
        <authorList>
            <person name="Li Z."/>
            <person name="Zhang Z."/>
            <person name="Yan P."/>
            <person name="Huang S."/>
            <person name="Fei Z."/>
            <person name="Lin K."/>
        </authorList>
    </citation>
    <scope>NUCLEOTIDE SEQUENCE [LARGE SCALE GENOMIC DNA]</scope>
    <source>
        <strain evidence="4">cv. 9930</strain>
    </source>
</reference>
<evidence type="ECO:0000313" key="4">
    <source>
        <dbReference type="Proteomes" id="UP000029981"/>
    </source>
</evidence>
<feature type="compositionally biased region" description="Basic and acidic residues" evidence="1">
    <location>
        <begin position="15"/>
        <end position="30"/>
    </location>
</feature>
<dbReference type="OMA" id="NPGQNKN"/>
<proteinExistence type="predicted"/>
<keyword evidence="2" id="KW-1133">Transmembrane helix</keyword>
<name>A0A0A0LBF7_CUCSA</name>
<dbReference type="PANTHER" id="PTHR37741:SF1">
    <property type="entry name" value="TRANSMEMBRANE PROTEIN"/>
    <property type="match status" value="1"/>
</dbReference>
<dbReference type="Gramene" id="KGN59143">
    <property type="protein sequence ID" value="KGN59143"/>
    <property type="gene ID" value="Csa_3G777020"/>
</dbReference>
<dbReference type="AlphaFoldDB" id="A0A0A0LBF7"/>
<sequence length="96" mass="10488">MGSQGRDGEGFPAVDVERELNPGDNKHVEVDPVSSQVATSLEAKEHEKRKAAEDERKRAKKKKEAMQTLKTTFIVSGIIAAVAVAAFAIVKKLREN</sequence>
<dbReference type="PANTHER" id="PTHR37741">
    <property type="entry name" value="TRANSMEMBRANE PROTEIN"/>
    <property type="match status" value="1"/>
</dbReference>